<proteinExistence type="predicted"/>
<dbReference type="InterPro" id="IPR017459">
    <property type="entry name" value="Glycosyl_Trfase_fam3_N_dom"/>
</dbReference>
<dbReference type="GO" id="GO:0004048">
    <property type="term" value="F:anthranilate phosphoribosyltransferase activity"/>
    <property type="evidence" value="ECO:0007669"/>
    <property type="project" value="InterPro"/>
</dbReference>
<name>A0A1E2ULR0_9GAMM</name>
<sequence length="346" mass="37248">MYQSNSPAAERFRKTLIATAKGSKGARDMSREQAKAALSFLLSAEAHPAQVGAFLTAMRFKGARVEEMKGFLDAMEESATLISPRVERLLNCNGPYDGRKKALHLSLAAALLTVAAGVPVVMHSNSGLPPKNGVTTAAVLEAMGIPAYQEPLQVALNIEEKGFGHLHASRYLHGVERLKPIRQTLFYRSFLHACEVMLNPATAGYSIIGAAHKSFLQRFATAAGERGQQRVMAVQGLDGCDELPMQPVAVADYHQGELSEYTLDPADYGLASQEHQPCADPQTTARLILSMFQGESSPALNPVIYNSGVRLALCGKVERIADGIELARQTLTSGKAAETVRKLQGC</sequence>
<dbReference type="Proteomes" id="UP000094849">
    <property type="component" value="Unassembled WGS sequence"/>
</dbReference>
<evidence type="ECO:0000313" key="6">
    <source>
        <dbReference type="EMBL" id="ODB95673.1"/>
    </source>
</evidence>
<keyword evidence="2" id="KW-0808">Transferase</keyword>
<dbReference type="InterPro" id="IPR036320">
    <property type="entry name" value="Glycosyl_Trfase_fam3_N_dom_sf"/>
</dbReference>
<evidence type="ECO:0008006" key="8">
    <source>
        <dbReference type="Google" id="ProtNLM"/>
    </source>
</evidence>
<dbReference type="STRING" id="1818881.A3196_02245"/>
<dbReference type="SUPFAM" id="SSF52418">
    <property type="entry name" value="Nucleoside phosphorylase/phosphoribosyltransferase catalytic domain"/>
    <property type="match status" value="1"/>
</dbReference>
<dbReference type="InterPro" id="IPR000312">
    <property type="entry name" value="Glycosyl_Trfase_fam3"/>
</dbReference>
<organism evidence="6 7">
    <name type="scientific">Candidatus Thiodiazotropha endoloripes</name>
    <dbReference type="NCBI Taxonomy" id="1818881"/>
    <lineage>
        <taxon>Bacteria</taxon>
        <taxon>Pseudomonadati</taxon>
        <taxon>Pseudomonadota</taxon>
        <taxon>Gammaproteobacteria</taxon>
        <taxon>Chromatiales</taxon>
        <taxon>Sedimenticolaceae</taxon>
        <taxon>Candidatus Thiodiazotropha</taxon>
    </lineage>
</organism>
<dbReference type="Gene3D" id="1.20.970.10">
    <property type="entry name" value="Transferase, Pyrimidine Nucleoside Phosphorylase, Chain C"/>
    <property type="match status" value="1"/>
</dbReference>
<dbReference type="SUPFAM" id="SSF47648">
    <property type="entry name" value="Nucleoside phosphorylase/phosphoribosyltransferase N-terminal domain"/>
    <property type="match status" value="1"/>
</dbReference>
<reference evidence="6 7" key="1">
    <citation type="submission" date="2016-03" db="EMBL/GenBank/DDBJ databases">
        <title>Chemosynthetic sulphur-oxidizing symbionts of marine invertebrate animals are capable of nitrogen fixation.</title>
        <authorList>
            <person name="Petersen J.M."/>
            <person name="Kemper A."/>
            <person name="Gruber-Vodicka H."/>
            <person name="Cardini U."/>
            <person name="Geest Mvander."/>
            <person name="Kleiner M."/>
            <person name="Bulgheresi S."/>
            <person name="Fussmann M."/>
            <person name="Herbold C."/>
            <person name="Seah B.K.B."/>
            <person name="Antony C.Paul."/>
            <person name="Liu D."/>
            <person name="Belitz A."/>
            <person name="Weber M."/>
        </authorList>
    </citation>
    <scope>NUCLEOTIDE SEQUENCE [LARGE SCALE GENOMIC DNA]</scope>
    <source>
        <strain evidence="6">G_D</strain>
    </source>
</reference>
<keyword evidence="7" id="KW-1185">Reference proteome</keyword>
<dbReference type="InterPro" id="IPR005940">
    <property type="entry name" value="Anthranilate_Pribosyl_Tfrase"/>
</dbReference>
<dbReference type="RefSeq" id="WP_069003604.1">
    <property type="nucleotide sequence ID" value="NZ_LVJW01000006.1"/>
</dbReference>
<evidence type="ECO:0000256" key="1">
    <source>
        <dbReference type="ARBA" id="ARBA00022676"/>
    </source>
</evidence>
<accession>A0A1E2ULR0</accession>
<dbReference type="Gene3D" id="3.40.1030.10">
    <property type="entry name" value="Nucleoside phosphorylase/phosphoribosyltransferase catalytic domain"/>
    <property type="match status" value="1"/>
</dbReference>
<dbReference type="AlphaFoldDB" id="A0A1E2ULR0"/>
<gene>
    <name evidence="6" type="ORF">A3196_02245</name>
</gene>
<evidence type="ECO:0000313" key="7">
    <source>
        <dbReference type="Proteomes" id="UP000094849"/>
    </source>
</evidence>
<keyword evidence="3" id="KW-0057">Aromatic amino acid biosynthesis</keyword>
<keyword evidence="3" id="KW-0822">Tryptophan biosynthesis</keyword>
<dbReference type="PANTHER" id="PTHR43285">
    <property type="entry name" value="ANTHRANILATE PHOSPHORIBOSYLTRANSFERASE"/>
    <property type="match status" value="1"/>
</dbReference>
<feature type="domain" description="Glycosyl transferase family 3" evidence="4">
    <location>
        <begin position="101"/>
        <end position="337"/>
    </location>
</feature>
<evidence type="ECO:0000259" key="5">
    <source>
        <dbReference type="Pfam" id="PF02885"/>
    </source>
</evidence>
<dbReference type="OrthoDB" id="9806430at2"/>
<evidence type="ECO:0000256" key="3">
    <source>
        <dbReference type="ARBA" id="ARBA00022822"/>
    </source>
</evidence>
<dbReference type="GO" id="GO:0000162">
    <property type="term" value="P:L-tryptophan biosynthetic process"/>
    <property type="evidence" value="ECO:0007669"/>
    <property type="project" value="UniProtKB-KW"/>
</dbReference>
<dbReference type="GO" id="GO:0005829">
    <property type="term" value="C:cytosol"/>
    <property type="evidence" value="ECO:0007669"/>
    <property type="project" value="TreeGrafter"/>
</dbReference>
<comment type="caution">
    <text evidence="6">The sequence shown here is derived from an EMBL/GenBank/DDBJ whole genome shotgun (WGS) entry which is preliminary data.</text>
</comment>
<dbReference type="InterPro" id="IPR035902">
    <property type="entry name" value="Nuc_phospho_transferase"/>
</dbReference>
<feature type="domain" description="Glycosyl transferase family 3 N-terminal" evidence="5">
    <location>
        <begin position="25"/>
        <end position="79"/>
    </location>
</feature>
<dbReference type="EMBL" id="LVJZ01000003">
    <property type="protein sequence ID" value="ODB95673.1"/>
    <property type="molecule type" value="Genomic_DNA"/>
</dbReference>
<protein>
    <recommendedName>
        <fullName evidence="8">Anthranilate phosphoribosyltransferase</fullName>
    </recommendedName>
</protein>
<dbReference type="Pfam" id="PF02885">
    <property type="entry name" value="Glycos_trans_3N"/>
    <property type="match status" value="1"/>
</dbReference>
<evidence type="ECO:0000256" key="2">
    <source>
        <dbReference type="ARBA" id="ARBA00022679"/>
    </source>
</evidence>
<keyword evidence="1" id="KW-0328">Glycosyltransferase</keyword>
<dbReference type="Pfam" id="PF00591">
    <property type="entry name" value="Glycos_transf_3"/>
    <property type="match status" value="1"/>
</dbReference>
<keyword evidence="3" id="KW-0028">Amino-acid biosynthesis</keyword>
<dbReference type="PANTHER" id="PTHR43285:SF2">
    <property type="entry name" value="ANTHRANILATE PHOSPHORIBOSYLTRANSFERASE"/>
    <property type="match status" value="1"/>
</dbReference>
<evidence type="ECO:0000259" key="4">
    <source>
        <dbReference type="Pfam" id="PF00591"/>
    </source>
</evidence>